<dbReference type="GeneID" id="56059528"/>
<keyword evidence="3" id="KW-0560">Oxidoreductase</keyword>
<dbReference type="PRINTS" id="PR00368">
    <property type="entry name" value="FADPNR"/>
</dbReference>
<evidence type="ECO:0000256" key="6">
    <source>
        <dbReference type="SAM" id="MobiDB-lite"/>
    </source>
</evidence>
<dbReference type="Proteomes" id="UP000509771">
    <property type="component" value="Chromosome"/>
</dbReference>
<dbReference type="GO" id="GO:0005737">
    <property type="term" value="C:cytoplasm"/>
    <property type="evidence" value="ECO:0007669"/>
    <property type="project" value="InterPro"/>
</dbReference>
<feature type="region of interest" description="Disordered" evidence="6">
    <location>
        <begin position="1"/>
        <end position="23"/>
    </location>
</feature>
<dbReference type="Gene3D" id="3.50.50.60">
    <property type="entry name" value="FAD/NAD(P)-binding domain"/>
    <property type="match status" value="2"/>
</dbReference>
<feature type="domain" description="FAD/NAD(P)-binding" evidence="7">
    <location>
        <begin position="29"/>
        <end position="313"/>
    </location>
</feature>
<dbReference type="EMBL" id="CP026993">
    <property type="protein sequence ID" value="QLH03084.1"/>
    <property type="molecule type" value="Genomic_DNA"/>
</dbReference>
<keyword evidence="9" id="KW-1185">Reference proteome</keyword>
<evidence type="ECO:0000256" key="5">
    <source>
        <dbReference type="ARBA" id="ARBA00023284"/>
    </source>
</evidence>
<dbReference type="InterPro" id="IPR050097">
    <property type="entry name" value="Ferredoxin-NADP_redctase_2"/>
</dbReference>
<dbReference type="InterPro" id="IPR008255">
    <property type="entry name" value="Pyr_nucl-diS_OxRdtase_2_AS"/>
</dbReference>
<reference evidence="8 9" key="1">
    <citation type="submission" date="2018-02" db="EMBL/GenBank/DDBJ databases">
        <title>Complete genome of Nitrosopumilus cobalaminigenes HCA1.</title>
        <authorList>
            <person name="Qin W."/>
            <person name="Zheng Y."/>
            <person name="Stahl D.A."/>
        </authorList>
    </citation>
    <scope>NUCLEOTIDE SEQUENCE [LARGE SCALE GENOMIC DNA]</scope>
    <source>
        <strain evidence="8 9">HCA1</strain>
    </source>
</reference>
<evidence type="ECO:0000256" key="4">
    <source>
        <dbReference type="ARBA" id="ARBA00023157"/>
    </source>
</evidence>
<evidence type="ECO:0000313" key="9">
    <source>
        <dbReference type="Proteomes" id="UP000509771"/>
    </source>
</evidence>
<dbReference type="GO" id="GO:0004791">
    <property type="term" value="F:thioredoxin-disulfide reductase (NADPH) activity"/>
    <property type="evidence" value="ECO:0007669"/>
    <property type="project" value="InterPro"/>
</dbReference>
<sequence>MMAGDTAGEAVLESRDSEPKIPDKSKTKYDVIIIGAGPSGYTAGIYCSRAGYDTLILSGLLPGGQLVNTTEVENYPGFENGIMGPDLMIDMRKQSQRMGTTIVDDVVVDVDFRRKPFKVLTASEEYEGRAVIIATGANPRKLGVEGEETFSGKGVSYCATCDGPFFRNQEIVVVGGGDSAIEEATFLTKFATNVHLIHRRAELRASKIMQERAFNNEKIKFHFDSAVTKITGDQKIQQAVLKNLKTNEETILDAGGLFVAIGHEPNTQLFKGQIDLDDEGYVVLKNKTHTNIEGVFAAGDVHDRSYRQAITAAGFGCMSAIDVDKYLTENADTQQ</sequence>
<keyword evidence="1" id="KW-0285">Flavoprotein</keyword>
<dbReference type="PANTHER" id="PTHR48105">
    <property type="entry name" value="THIOREDOXIN REDUCTASE 1-RELATED-RELATED"/>
    <property type="match status" value="1"/>
</dbReference>
<dbReference type="AlphaFoldDB" id="A0A7D5R676"/>
<protein>
    <submittedName>
        <fullName evidence="8">Thioredoxin-disulfide reductase</fullName>
    </submittedName>
</protein>
<gene>
    <name evidence="8" type="primary">trxB</name>
    <name evidence="8" type="ORF">C5F47_05740</name>
</gene>
<dbReference type="KEGG" id="ncl:C5F47_05740"/>
<evidence type="ECO:0000256" key="1">
    <source>
        <dbReference type="ARBA" id="ARBA00022630"/>
    </source>
</evidence>
<evidence type="ECO:0000313" key="8">
    <source>
        <dbReference type="EMBL" id="QLH03084.1"/>
    </source>
</evidence>
<proteinExistence type="predicted"/>
<dbReference type="PRINTS" id="PR00469">
    <property type="entry name" value="PNDRDTASEII"/>
</dbReference>
<accession>A0A7D5R676</accession>
<dbReference type="InterPro" id="IPR036188">
    <property type="entry name" value="FAD/NAD-bd_sf"/>
</dbReference>
<keyword evidence="4" id="KW-1015">Disulfide bond</keyword>
<feature type="compositionally biased region" description="Basic and acidic residues" evidence="6">
    <location>
        <begin position="12"/>
        <end position="23"/>
    </location>
</feature>
<evidence type="ECO:0000256" key="2">
    <source>
        <dbReference type="ARBA" id="ARBA00022827"/>
    </source>
</evidence>
<name>A0A7D5R676_9ARCH</name>
<dbReference type="GO" id="GO:0019430">
    <property type="term" value="P:removal of superoxide radicals"/>
    <property type="evidence" value="ECO:0007669"/>
    <property type="project" value="InterPro"/>
</dbReference>
<dbReference type="SUPFAM" id="SSF51905">
    <property type="entry name" value="FAD/NAD(P)-binding domain"/>
    <property type="match status" value="1"/>
</dbReference>
<dbReference type="PROSITE" id="PS00573">
    <property type="entry name" value="PYRIDINE_REDOX_2"/>
    <property type="match status" value="1"/>
</dbReference>
<keyword evidence="5" id="KW-0676">Redox-active center</keyword>
<dbReference type="OrthoDB" id="27340at2157"/>
<evidence type="ECO:0000259" key="7">
    <source>
        <dbReference type="Pfam" id="PF07992"/>
    </source>
</evidence>
<organism evidence="8 9">
    <name type="scientific">Nitrosopumilus cobalaminigenes</name>
    <dbReference type="NCBI Taxonomy" id="1470066"/>
    <lineage>
        <taxon>Archaea</taxon>
        <taxon>Nitrososphaerota</taxon>
        <taxon>Nitrososphaeria</taxon>
        <taxon>Nitrosopumilales</taxon>
        <taxon>Nitrosopumilaceae</taxon>
        <taxon>Nitrosopumilus</taxon>
    </lineage>
</organism>
<dbReference type="NCBIfam" id="TIGR01292">
    <property type="entry name" value="TRX_reduct"/>
    <property type="match status" value="1"/>
</dbReference>
<dbReference type="InterPro" id="IPR005982">
    <property type="entry name" value="Thioredox_Rdtase"/>
</dbReference>
<dbReference type="InterPro" id="IPR023753">
    <property type="entry name" value="FAD/NAD-binding_dom"/>
</dbReference>
<evidence type="ECO:0000256" key="3">
    <source>
        <dbReference type="ARBA" id="ARBA00023002"/>
    </source>
</evidence>
<dbReference type="Pfam" id="PF07992">
    <property type="entry name" value="Pyr_redox_2"/>
    <property type="match status" value="1"/>
</dbReference>
<dbReference type="RefSeq" id="WP_179360189.1">
    <property type="nucleotide sequence ID" value="NZ_CP026993.1"/>
</dbReference>
<keyword evidence="2" id="KW-0274">FAD</keyword>